<dbReference type="KEGG" id="ppru:FDP22_22045"/>
<dbReference type="InterPro" id="IPR037171">
    <property type="entry name" value="NagB/RpiA_transferase-like"/>
</dbReference>
<dbReference type="Gene3D" id="1.10.10.10">
    <property type="entry name" value="Winged helix-like DNA-binding domain superfamily/Winged helix DNA-binding domain"/>
    <property type="match status" value="1"/>
</dbReference>
<keyword evidence="7" id="KW-1185">Reference proteome</keyword>
<keyword evidence="2" id="KW-0805">Transcription regulation</keyword>
<dbReference type="PANTHER" id="PTHR30363">
    <property type="entry name" value="HTH-TYPE TRANSCRIPTIONAL REGULATOR SRLR-RELATED"/>
    <property type="match status" value="1"/>
</dbReference>
<dbReference type="GO" id="GO:0003677">
    <property type="term" value="F:DNA binding"/>
    <property type="evidence" value="ECO:0007669"/>
    <property type="project" value="UniProtKB-KW"/>
</dbReference>
<dbReference type="InterPro" id="IPR036388">
    <property type="entry name" value="WH-like_DNA-bd_sf"/>
</dbReference>
<keyword evidence="3" id="KW-0238">DNA-binding</keyword>
<dbReference type="InterPro" id="IPR014036">
    <property type="entry name" value="DeoR-like_C"/>
</dbReference>
<dbReference type="Gene3D" id="3.30.750.70">
    <property type="entry name" value="4-hydroxybutyrate coenzyme like domains"/>
    <property type="match status" value="1"/>
</dbReference>
<feature type="domain" description="HTH deoR-type" evidence="5">
    <location>
        <begin position="3"/>
        <end position="58"/>
    </location>
</feature>
<dbReference type="PROSITE" id="PS00894">
    <property type="entry name" value="HTH_DEOR_1"/>
    <property type="match status" value="1"/>
</dbReference>
<dbReference type="InterPro" id="IPR050313">
    <property type="entry name" value="Carb_Metab_HTH_regulators"/>
</dbReference>
<organism evidence="6 7">
    <name type="scientific">Paroceanicella profunda</name>
    <dbReference type="NCBI Taxonomy" id="2579971"/>
    <lineage>
        <taxon>Bacteria</taxon>
        <taxon>Pseudomonadati</taxon>
        <taxon>Pseudomonadota</taxon>
        <taxon>Alphaproteobacteria</taxon>
        <taxon>Rhodobacterales</taxon>
        <taxon>Paracoccaceae</taxon>
        <taxon>Paroceanicella</taxon>
    </lineage>
</organism>
<dbReference type="Pfam" id="PF08220">
    <property type="entry name" value="HTH_DeoR"/>
    <property type="match status" value="1"/>
</dbReference>
<evidence type="ECO:0000313" key="6">
    <source>
        <dbReference type="EMBL" id="QDL94560.1"/>
    </source>
</evidence>
<dbReference type="Proteomes" id="UP000305888">
    <property type="component" value="Plasmid pD4M1C"/>
</dbReference>
<evidence type="ECO:0000256" key="3">
    <source>
        <dbReference type="ARBA" id="ARBA00023125"/>
    </source>
</evidence>
<dbReference type="OrthoDB" id="9814815at2"/>
<evidence type="ECO:0000256" key="1">
    <source>
        <dbReference type="ARBA" id="ARBA00022491"/>
    </source>
</evidence>
<dbReference type="SUPFAM" id="SSF100950">
    <property type="entry name" value="NagB/RpiA/CoA transferase-like"/>
    <property type="match status" value="1"/>
</dbReference>
<geneLocation type="plasmid" evidence="7">
    <name>pd4m1c</name>
</geneLocation>
<dbReference type="Pfam" id="PF00455">
    <property type="entry name" value="DeoRC"/>
    <property type="match status" value="1"/>
</dbReference>
<gene>
    <name evidence="6" type="ORF">FDP22_22045</name>
</gene>
<reference evidence="6 7" key="1">
    <citation type="submission" date="2019-06" db="EMBL/GenBank/DDBJ databases">
        <title>Genome sequence of Rhodobacteraceae bacterium D4M1.</title>
        <authorList>
            <person name="Cao J."/>
        </authorList>
    </citation>
    <scope>NUCLEOTIDE SEQUENCE [LARGE SCALE GENOMIC DNA]</scope>
    <source>
        <strain evidence="6 7">D4M1</strain>
        <plasmid evidence="7">pd4m1c</plasmid>
    </source>
</reference>
<keyword evidence="4" id="KW-0804">Transcription</keyword>
<dbReference type="AlphaFoldDB" id="A0A5B8G3J8"/>
<name>A0A5B8G3J8_9RHOB</name>
<dbReference type="SMART" id="SM01134">
    <property type="entry name" value="DeoRC"/>
    <property type="match status" value="1"/>
</dbReference>
<dbReference type="RefSeq" id="WP_138576795.1">
    <property type="nucleotide sequence ID" value="NZ_CP040821.1"/>
</dbReference>
<dbReference type="PANTHER" id="PTHR30363:SF4">
    <property type="entry name" value="GLYCEROL-3-PHOSPHATE REGULON REPRESSOR"/>
    <property type="match status" value="1"/>
</dbReference>
<dbReference type="InterPro" id="IPR036390">
    <property type="entry name" value="WH_DNA-bd_sf"/>
</dbReference>
<dbReference type="GO" id="GO:0003700">
    <property type="term" value="F:DNA-binding transcription factor activity"/>
    <property type="evidence" value="ECO:0007669"/>
    <property type="project" value="InterPro"/>
</dbReference>
<sequence>MNTTERQNDIVTLIRERGLQGIDRLAEHFAVTPQTIRRDVNALCDANILRRRHGGAELLQAATNSPYDSRRITNLAAKRRVGAAVAGLIPNHASVMLGIGTTPEQVALALAGHDDLTVITNNLNVAMALSANRSNRVVIAGGTLRLPDRDLLGPEAEALFRGYRADFGVFGVGGIDADGTLLDFDRAEVSAREALRESCRHAVLVADLSKFGRAAPAHGGALGSADTLVLDATPPAALAALAAEAGVRVLLPEGEAVA</sequence>
<proteinExistence type="predicted"/>
<evidence type="ECO:0000313" key="7">
    <source>
        <dbReference type="Proteomes" id="UP000305888"/>
    </source>
</evidence>
<keyword evidence="1" id="KW-0678">Repressor</keyword>
<dbReference type="SUPFAM" id="SSF46785">
    <property type="entry name" value="Winged helix' DNA-binding domain"/>
    <property type="match status" value="1"/>
</dbReference>
<accession>A0A5B8G3J8</accession>
<evidence type="ECO:0000256" key="4">
    <source>
        <dbReference type="ARBA" id="ARBA00023163"/>
    </source>
</evidence>
<dbReference type="EMBL" id="CP040821">
    <property type="protein sequence ID" value="QDL94560.1"/>
    <property type="molecule type" value="Genomic_DNA"/>
</dbReference>
<dbReference type="PRINTS" id="PR00037">
    <property type="entry name" value="HTHLACR"/>
</dbReference>
<evidence type="ECO:0000256" key="2">
    <source>
        <dbReference type="ARBA" id="ARBA00023015"/>
    </source>
</evidence>
<dbReference type="SMART" id="SM00420">
    <property type="entry name" value="HTH_DEOR"/>
    <property type="match status" value="1"/>
</dbReference>
<dbReference type="InterPro" id="IPR018356">
    <property type="entry name" value="Tscrpt_reg_HTH_DeoR_CS"/>
</dbReference>
<protein>
    <submittedName>
        <fullName evidence="6">DeoR/GlpR transcriptional regulator</fullName>
    </submittedName>
</protein>
<dbReference type="PROSITE" id="PS51000">
    <property type="entry name" value="HTH_DEOR_2"/>
    <property type="match status" value="1"/>
</dbReference>
<keyword evidence="6" id="KW-0614">Plasmid</keyword>
<dbReference type="InterPro" id="IPR001034">
    <property type="entry name" value="DeoR_HTH"/>
</dbReference>
<evidence type="ECO:0000259" key="5">
    <source>
        <dbReference type="PROSITE" id="PS51000"/>
    </source>
</evidence>